<accession>A0A8S3KB82</accession>
<name>A0A8S3KB82_9BILA</name>
<gene>
    <name evidence="1" type="ORF">GIL414_LOCUS87469</name>
</gene>
<dbReference type="AlphaFoldDB" id="A0A8S3KB82"/>
<organism evidence="1 2">
    <name type="scientific">Rotaria magnacalcarata</name>
    <dbReference type="NCBI Taxonomy" id="392030"/>
    <lineage>
        <taxon>Eukaryota</taxon>
        <taxon>Metazoa</taxon>
        <taxon>Spiralia</taxon>
        <taxon>Gnathifera</taxon>
        <taxon>Rotifera</taxon>
        <taxon>Eurotatoria</taxon>
        <taxon>Bdelloidea</taxon>
        <taxon>Philodinida</taxon>
        <taxon>Philodinidae</taxon>
        <taxon>Rotaria</taxon>
    </lineage>
</organism>
<dbReference type="EMBL" id="CAJOBJ010380040">
    <property type="protein sequence ID" value="CAF5227100.1"/>
    <property type="molecule type" value="Genomic_DNA"/>
</dbReference>
<proteinExistence type="predicted"/>
<evidence type="ECO:0000313" key="2">
    <source>
        <dbReference type="Proteomes" id="UP000681720"/>
    </source>
</evidence>
<feature type="non-terminal residue" evidence="1">
    <location>
        <position position="99"/>
    </location>
</feature>
<comment type="caution">
    <text evidence="1">The sequence shown here is derived from an EMBL/GenBank/DDBJ whole genome shotgun (WGS) entry which is preliminary data.</text>
</comment>
<protein>
    <submittedName>
        <fullName evidence="1">Uncharacterized protein</fullName>
    </submittedName>
</protein>
<reference evidence="1" key="1">
    <citation type="submission" date="2021-02" db="EMBL/GenBank/DDBJ databases">
        <authorList>
            <person name="Nowell W R."/>
        </authorList>
    </citation>
    <scope>NUCLEOTIDE SEQUENCE</scope>
</reference>
<evidence type="ECO:0000313" key="1">
    <source>
        <dbReference type="EMBL" id="CAF5227100.1"/>
    </source>
</evidence>
<sequence>MAASKTKSVKELTSSNSVDQSISYNFESFACLWLDQSINTTKDNLETQKELRQVINHLRTFDDMDKCEEYIRQITKEKVVLIVSGASGRELVPRLHDLP</sequence>
<dbReference type="Proteomes" id="UP000681720">
    <property type="component" value="Unassembled WGS sequence"/>
</dbReference>